<organism evidence="1 2">
    <name type="scientific">Rickenella mellea</name>
    <dbReference type="NCBI Taxonomy" id="50990"/>
    <lineage>
        <taxon>Eukaryota</taxon>
        <taxon>Fungi</taxon>
        <taxon>Dikarya</taxon>
        <taxon>Basidiomycota</taxon>
        <taxon>Agaricomycotina</taxon>
        <taxon>Agaricomycetes</taxon>
        <taxon>Hymenochaetales</taxon>
        <taxon>Rickenellaceae</taxon>
        <taxon>Rickenella</taxon>
    </lineage>
</organism>
<sequence>MIQKYLDMQCNRVGGLESQTPFGSVGHNRSSVHKWDIASDQRPSPYAAAMTPSLPTELLKAIFRYATYAGVDPSSPAVTGAKTDWFAKFEGGNLETMETKIALTRVSRRFRQIALEFLFEFVSIDKPSQAVKLAALMKKQSSNTGLGPGKWIMFLFVRCPESNTRLITKILHFCRDLRGFSWNPTTSRTRLRNGETAQDEMIQNIPINIRFLHWNTPLDQTNTFAAFLHKASASLQILYIGGILRYPTSQWPHLHVSYPSLTHLQVEDTYPFQCLATWTMPSLIDLDLIARYWGGSPVMFPNVGSSLRVLRFSRSFTLLASLLAHILDDYPNLEEIYYHYFTFRRSSLWDSDARHMKMKKVVVGIAETVHMDIEAAQSSLRHNFGPISKTRFPSLDTIIVDVVSSPLIPKGTKFLMTRVSEDFLSAKISIM</sequence>
<proteinExistence type="predicted"/>
<dbReference type="VEuPathDB" id="FungiDB:BD410DRAFT_525215"/>
<reference evidence="1 2" key="1">
    <citation type="submission" date="2018-06" db="EMBL/GenBank/DDBJ databases">
        <title>A transcriptomic atlas of mushroom development highlights an independent origin of complex multicellularity.</title>
        <authorList>
            <consortium name="DOE Joint Genome Institute"/>
            <person name="Krizsan K."/>
            <person name="Almasi E."/>
            <person name="Merenyi Z."/>
            <person name="Sahu N."/>
            <person name="Viragh M."/>
            <person name="Koszo T."/>
            <person name="Mondo S."/>
            <person name="Kiss B."/>
            <person name="Balint B."/>
            <person name="Kues U."/>
            <person name="Barry K."/>
            <person name="Hegedus J.C."/>
            <person name="Henrissat B."/>
            <person name="Johnson J."/>
            <person name="Lipzen A."/>
            <person name="Ohm R."/>
            <person name="Nagy I."/>
            <person name="Pangilinan J."/>
            <person name="Yan J."/>
            <person name="Xiong Y."/>
            <person name="Grigoriev I.V."/>
            <person name="Hibbett D.S."/>
            <person name="Nagy L.G."/>
        </authorList>
    </citation>
    <scope>NUCLEOTIDE SEQUENCE [LARGE SCALE GENOMIC DNA]</scope>
    <source>
        <strain evidence="1 2">SZMC22713</strain>
    </source>
</reference>
<evidence type="ECO:0000313" key="1">
    <source>
        <dbReference type="EMBL" id="TDL26542.1"/>
    </source>
</evidence>
<dbReference type="OrthoDB" id="3256525at2759"/>
<name>A0A4Y7QHG7_9AGAM</name>
<protein>
    <recommendedName>
        <fullName evidence="3">F-box domain-containing protein</fullName>
    </recommendedName>
</protein>
<gene>
    <name evidence="1" type="ORF">BD410DRAFT_525215</name>
</gene>
<evidence type="ECO:0000313" key="2">
    <source>
        <dbReference type="Proteomes" id="UP000294933"/>
    </source>
</evidence>
<dbReference type="AlphaFoldDB" id="A0A4Y7QHG7"/>
<accession>A0A4Y7QHG7</accession>
<evidence type="ECO:0008006" key="3">
    <source>
        <dbReference type="Google" id="ProtNLM"/>
    </source>
</evidence>
<dbReference type="Proteomes" id="UP000294933">
    <property type="component" value="Unassembled WGS sequence"/>
</dbReference>
<keyword evidence="2" id="KW-1185">Reference proteome</keyword>
<dbReference type="EMBL" id="ML170161">
    <property type="protein sequence ID" value="TDL26542.1"/>
    <property type="molecule type" value="Genomic_DNA"/>
</dbReference>